<feature type="compositionally biased region" description="Low complexity" evidence="10">
    <location>
        <begin position="296"/>
        <end position="306"/>
    </location>
</feature>
<feature type="region of interest" description="Disordered" evidence="10">
    <location>
        <begin position="277"/>
        <end position="309"/>
    </location>
</feature>
<protein>
    <recommendedName>
        <fullName evidence="14">Magnesium transporter</fullName>
    </recommendedName>
</protein>
<evidence type="ECO:0000256" key="9">
    <source>
        <dbReference type="ARBA" id="ARBA00023136"/>
    </source>
</evidence>
<keyword evidence="13" id="KW-1185">Reference proteome</keyword>
<keyword evidence="7 11" id="KW-1133">Transmembrane helix</keyword>
<dbReference type="Gene3D" id="1.20.58.340">
    <property type="entry name" value="Magnesium transport protein CorA, transmembrane region"/>
    <property type="match status" value="1"/>
</dbReference>
<dbReference type="EMBL" id="BFEA01000223">
    <property type="protein sequence ID" value="GBG75383.1"/>
    <property type="molecule type" value="Genomic_DNA"/>
</dbReference>
<feature type="compositionally biased region" description="Polar residues" evidence="10">
    <location>
        <begin position="283"/>
        <end position="295"/>
    </location>
</feature>
<organism evidence="12 13">
    <name type="scientific">Chara braunii</name>
    <name type="common">Braun's stonewort</name>
    <dbReference type="NCBI Taxonomy" id="69332"/>
    <lineage>
        <taxon>Eukaryota</taxon>
        <taxon>Viridiplantae</taxon>
        <taxon>Streptophyta</taxon>
        <taxon>Charophyceae</taxon>
        <taxon>Charales</taxon>
        <taxon>Characeae</taxon>
        <taxon>Chara</taxon>
    </lineage>
</organism>
<dbReference type="PANTHER" id="PTHR13890:SF0">
    <property type="entry name" value="MAGNESIUM TRANSPORTER MRS2 HOMOLOG, MITOCHONDRIAL"/>
    <property type="match status" value="1"/>
</dbReference>
<comment type="similarity">
    <text evidence="2">Belongs to the CorA metal ion transporter (MIT) (TC 1.A.35.5) family.</text>
</comment>
<keyword evidence="5" id="KW-0460">Magnesium</keyword>
<feature type="compositionally biased region" description="Gly residues" evidence="10">
    <location>
        <begin position="465"/>
        <end position="483"/>
    </location>
</feature>
<reference evidence="12 13" key="1">
    <citation type="journal article" date="2018" name="Cell">
        <title>The Chara Genome: Secondary Complexity and Implications for Plant Terrestrialization.</title>
        <authorList>
            <person name="Nishiyama T."/>
            <person name="Sakayama H."/>
            <person name="Vries J.D."/>
            <person name="Buschmann H."/>
            <person name="Saint-Marcoux D."/>
            <person name="Ullrich K.K."/>
            <person name="Haas F.B."/>
            <person name="Vanderstraeten L."/>
            <person name="Becker D."/>
            <person name="Lang D."/>
            <person name="Vosolsobe S."/>
            <person name="Rombauts S."/>
            <person name="Wilhelmsson P.K.I."/>
            <person name="Janitza P."/>
            <person name="Kern R."/>
            <person name="Heyl A."/>
            <person name="Rumpler F."/>
            <person name="Villalobos L.I.A.C."/>
            <person name="Clay J.M."/>
            <person name="Skokan R."/>
            <person name="Toyoda A."/>
            <person name="Suzuki Y."/>
            <person name="Kagoshima H."/>
            <person name="Schijlen E."/>
            <person name="Tajeshwar N."/>
            <person name="Catarino B."/>
            <person name="Hetherington A.J."/>
            <person name="Saltykova A."/>
            <person name="Bonnot C."/>
            <person name="Breuninger H."/>
            <person name="Symeonidi A."/>
            <person name="Radhakrishnan G.V."/>
            <person name="Van Nieuwerburgh F."/>
            <person name="Deforce D."/>
            <person name="Chang C."/>
            <person name="Karol K.G."/>
            <person name="Hedrich R."/>
            <person name="Ulvskov P."/>
            <person name="Glockner G."/>
            <person name="Delwiche C.F."/>
            <person name="Petrasek J."/>
            <person name="Van de Peer Y."/>
            <person name="Friml J."/>
            <person name="Beilby M."/>
            <person name="Dolan L."/>
            <person name="Kohara Y."/>
            <person name="Sugano S."/>
            <person name="Fujiyama A."/>
            <person name="Delaux P.-M."/>
            <person name="Quint M."/>
            <person name="TheiBen G."/>
            <person name="Hagemann M."/>
            <person name="Harholt J."/>
            <person name="Dunand C."/>
            <person name="Zachgo S."/>
            <person name="Langdale J."/>
            <person name="Maumus F."/>
            <person name="Straeten D.V.D."/>
            <person name="Gould S.B."/>
            <person name="Rensing S.A."/>
        </authorList>
    </citation>
    <scope>NUCLEOTIDE SEQUENCE [LARGE SCALE GENOMIC DNA]</scope>
    <source>
        <strain evidence="12 13">S276</strain>
    </source>
</reference>
<feature type="transmembrane region" description="Helical" evidence="11">
    <location>
        <begin position="842"/>
        <end position="866"/>
    </location>
</feature>
<keyword evidence="9 11" id="KW-0472">Membrane</keyword>
<evidence type="ECO:0000256" key="7">
    <source>
        <dbReference type="ARBA" id="ARBA00022989"/>
    </source>
</evidence>
<evidence type="ECO:0000256" key="10">
    <source>
        <dbReference type="SAM" id="MobiDB-lite"/>
    </source>
</evidence>
<proteinExistence type="inferred from homology"/>
<feature type="compositionally biased region" description="Polar residues" evidence="10">
    <location>
        <begin position="626"/>
        <end position="644"/>
    </location>
</feature>
<evidence type="ECO:0000313" key="12">
    <source>
        <dbReference type="EMBL" id="GBG75383.1"/>
    </source>
</evidence>
<feature type="region of interest" description="Disordered" evidence="10">
    <location>
        <begin position="447"/>
        <end position="493"/>
    </location>
</feature>
<dbReference type="PANTHER" id="PTHR13890">
    <property type="entry name" value="RNA SPLICING PROTEIN MRS2, MITOCHONDRIAL"/>
    <property type="match status" value="1"/>
</dbReference>
<keyword evidence="6" id="KW-0809">Transit peptide</keyword>
<evidence type="ECO:0000256" key="8">
    <source>
        <dbReference type="ARBA" id="ARBA00023065"/>
    </source>
</evidence>
<dbReference type="Pfam" id="PF22099">
    <property type="entry name" value="MRS2-like"/>
    <property type="match status" value="1"/>
</dbReference>
<evidence type="ECO:0008006" key="14">
    <source>
        <dbReference type="Google" id="ProtNLM"/>
    </source>
</evidence>
<dbReference type="Gramene" id="GBG75383">
    <property type="protein sequence ID" value="GBG75383"/>
    <property type="gene ID" value="CBR_g20013"/>
</dbReference>
<evidence type="ECO:0000256" key="4">
    <source>
        <dbReference type="ARBA" id="ARBA00022692"/>
    </source>
</evidence>
<feature type="region of interest" description="Disordered" evidence="10">
    <location>
        <begin position="152"/>
        <end position="181"/>
    </location>
</feature>
<evidence type="ECO:0000313" key="13">
    <source>
        <dbReference type="Proteomes" id="UP000265515"/>
    </source>
</evidence>
<evidence type="ECO:0000256" key="6">
    <source>
        <dbReference type="ARBA" id="ARBA00022946"/>
    </source>
</evidence>
<keyword evidence="8" id="KW-0406">Ion transport</keyword>
<evidence type="ECO:0000256" key="5">
    <source>
        <dbReference type="ARBA" id="ARBA00022842"/>
    </source>
</evidence>
<feature type="compositionally biased region" description="Basic and acidic residues" evidence="10">
    <location>
        <begin position="159"/>
        <end position="171"/>
    </location>
</feature>
<dbReference type="Proteomes" id="UP000265515">
    <property type="component" value="Unassembled WGS sequence"/>
</dbReference>
<feature type="compositionally biased region" description="Low complexity" evidence="10">
    <location>
        <begin position="172"/>
        <end position="181"/>
    </location>
</feature>
<keyword evidence="3" id="KW-0813">Transport</keyword>
<sequence>MSISYLLPRVRFSEFGSVIPRTGWSLGSSCISNAALAGESQLAGSNLGRRCRAGASLLPCPFHGQGGGALAMAIEQAEHDPACHVCPPAGLGRRLHGPTIIQSERQGWTSFPDTFRGGYNIPPCHRRWSSVCRHSRIYDDVVVLKQSLMPSGGKGSSRISDDDGTIWRERGSTTSSAGTLSSSNIITPFPAQRLGAFPANFPSPGWRDSIGIRRILEDDALAAAQSRVNALAPPSGVAAAAAAQSQVIALAPPSGVAAAAAAESQVTALALPSGVAAAAENTVPRSESSRLSGMASTNSSNSSSSRRSLDMHYYGLGGRGRRKVGGCVRERDAMPLELSAMVPRLNDRRCFGAIAGGVGLPGPGPGPGPAISRKWPARKEEVEAEEEGKRRTAIPAGIASSTLYRVSQQLRRVCRSSLCSVSSSTEDAGGWRFTGWWGRESEGKLENVVGGGGGVDEGGGREVGSEGGGDGRGGGADSGGGTKEGAELSGKPSTEDLLKDRQLQAVLMQGPCNLLCIAPILTDVPKDEAVAVKTKVGGITVRETAVLKTAAVETAAVETAAAKTGPVETGAMETAAVETATVETAAVETAAVETTTVDTAAVDTAGVETAAVETAGVETAAVETASTSSLQCDQATNSRESGTAGSVHEAGRASGSDSAARSAVEAAAGAGGVARHEAAWLKRSASQPPFEMRMLECMLENVVHGLKLGYVELGPEVAEVLGLFVKAEGQEVFIDDQRRLLRLRNRLLRFNMKVNQISSALKELLANDEDMAQLYLTRKAELGGEVRTHEHSEVEELLENYYKQVEEVVNEVETMLSTIDATGEYLRTVLDSLRNELIRMDVMLNMTTCSLAAGGVLAGVFGSVLAN</sequence>
<dbReference type="AlphaFoldDB" id="A0A388KZK6"/>
<gene>
    <name evidence="12" type="ORF">CBR_g20013</name>
</gene>
<name>A0A388KZK6_CHABU</name>
<dbReference type="OrthoDB" id="10251508at2759"/>
<dbReference type="InterPro" id="IPR039204">
    <property type="entry name" value="MRS2-like"/>
</dbReference>
<comment type="caution">
    <text evidence="12">The sequence shown here is derived from an EMBL/GenBank/DDBJ whole genome shotgun (WGS) entry which is preliminary data.</text>
</comment>
<keyword evidence="4 11" id="KW-0812">Transmembrane</keyword>
<dbReference type="GO" id="GO:0015095">
    <property type="term" value="F:magnesium ion transmembrane transporter activity"/>
    <property type="evidence" value="ECO:0007669"/>
    <property type="project" value="UniProtKB-ARBA"/>
</dbReference>
<accession>A0A388KZK6</accession>
<evidence type="ECO:0000256" key="1">
    <source>
        <dbReference type="ARBA" id="ARBA00004141"/>
    </source>
</evidence>
<feature type="region of interest" description="Disordered" evidence="10">
    <location>
        <begin position="623"/>
        <end position="659"/>
    </location>
</feature>
<evidence type="ECO:0000256" key="3">
    <source>
        <dbReference type="ARBA" id="ARBA00022448"/>
    </source>
</evidence>
<dbReference type="GO" id="GO:0016020">
    <property type="term" value="C:membrane"/>
    <property type="evidence" value="ECO:0007669"/>
    <property type="project" value="UniProtKB-SubCell"/>
</dbReference>
<comment type="subcellular location">
    <subcellularLocation>
        <location evidence="1">Membrane</location>
        <topology evidence="1">Multi-pass membrane protein</topology>
    </subcellularLocation>
</comment>
<evidence type="ECO:0000256" key="2">
    <source>
        <dbReference type="ARBA" id="ARBA00007535"/>
    </source>
</evidence>
<evidence type="ECO:0000256" key="11">
    <source>
        <dbReference type="SAM" id="Phobius"/>
    </source>
</evidence>